<comment type="similarity">
    <text evidence="10">Belongs to the MnmG family. TrmFO subfamily.</text>
</comment>
<dbReference type="EMBL" id="CP024965">
    <property type="protein sequence ID" value="ATZ18622.1"/>
    <property type="molecule type" value="Genomic_DNA"/>
</dbReference>
<evidence type="ECO:0000256" key="4">
    <source>
        <dbReference type="ARBA" id="ARBA00022630"/>
    </source>
</evidence>
<feature type="binding site" evidence="10">
    <location>
        <begin position="8"/>
        <end position="13"/>
    </location>
    <ligand>
        <name>FAD</name>
        <dbReference type="ChEBI" id="CHEBI:57692"/>
    </ligand>
</feature>
<sequence length="434" mass="49036">MKDIKIIGAGLAGCESAYQLTKKGYKVKLYEIKEIKRNDVQKTNLFAELVCSNTLRSKSFKNAVGILKEEMKQFGSLILKAAEFAKIPGDDALAVDREIFSNFITQAIKTNSNIEVVSQEVDKIDDENDITLIASGPLTTDNLQIEIQRLIGNQKMYFLDASSPIIEKDSIDMTKVYKNSRHKTGDGEYICVPLNEQEFESFAQKLRNAQTIELKNFEKEIYFKGCQPIEAIAKLGNKILLRGPLSPNNLETPDNKKPFAVVQLRQDDVKDSLYNFVGFQTNMKWPEQKIILSSLPGMQNIKISRYGVMHKNNYINSPKILNHKLQVMRKKNVFFAGQITGVEGYVESTAIGIMAALGIIATIENKKLPKMPNTIVMGSLVNYITNSKIKKFNPMKANLGLVDKLTPGVENYDYYSKSKEDLLRYFKDIQNILN</sequence>
<dbReference type="AlphaFoldDB" id="A0A2K8NXR0"/>
<dbReference type="GO" id="GO:0047151">
    <property type="term" value="F:tRNA (uracil(54)-C5)-methyltransferase activity, 5,10-methylenetetrahydrofolate-dependent"/>
    <property type="evidence" value="ECO:0007669"/>
    <property type="project" value="UniProtKB-UniRule"/>
</dbReference>
<evidence type="ECO:0000256" key="9">
    <source>
        <dbReference type="ARBA" id="ARBA00023027"/>
    </source>
</evidence>
<dbReference type="Proteomes" id="UP000232230">
    <property type="component" value="Chromosome"/>
</dbReference>
<dbReference type="NCBIfam" id="NF003739">
    <property type="entry name" value="PRK05335.1"/>
    <property type="match status" value="1"/>
</dbReference>
<keyword evidence="9 10" id="KW-0520">NAD</keyword>
<dbReference type="InterPro" id="IPR002218">
    <property type="entry name" value="MnmG-rel"/>
</dbReference>
<evidence type="ECO:0000256" key="2">
    <source>
        <dbReference type="ARBA" id="ARBA00022490"/>
    </source>
</evidence>
<evidence type="ECO:0000259" key="11">
    <source>
        <dbReference type="Pfam" id="PF01134"/>
    </source>
</evidence>
<feature type="domain" description="MnmG N-terminal" evidence="11">
    <location>
        <begin position="3"/>
        <end position="366"/>
    </location>
</feature>
<gene>
    <name evidence="12" type="primary">gid</name>
    <name evidence="10" type="synonym">trmFO</name>
    <name evidence="12" type="ORF">ESOMN_v1c02380</name>
</gene>
<dbReference type="KEGG" id="esx:ESOMN_v1c02380"/>
<accession>A0A2K8NXR0</accession>
<organism evidence="12 13">
    <name type="scientific">Williamsoniiplasma somnilux</name>
    <dbReference type="NCBI Taxonomy" id="215578"/>
    <lineage>
        <taxon>Bacteria</taxon>
        <taxon>Bacillati</taxon>
        <taxon>Mycoplasmatota</taxon>
        <taxon>Mollicutes</taxon>
        <taxon>Entomoplasmatales</taxon>
        <taxon>Williamsoniiplasma</taxon>
    </lineage>
</organism>
<comment type="function">
    <text evidence="10">Catalyzes the folate-dependent formation of 5-methyl-uridine at position 54 (M-5-U54) in all tRNAs.</text>
</comment>
<evidence type="ECO:0000313" key="12">
    <source>
        <dbReference type="EMBL" id="ATZ18622.1"/>
    </source>
</evidence>
<name>A0A2K8NXR0_9MOLU</name>
<protein>
    <recommendedName>
        <fullName evidence="10">Methylenetetrahydrofolate--tRNA-(uracil-5-)-methyltransferase TrmFO</fullName>
        <ecNumber evidence="10">2.1.1.74</ecNumber>
    </recommendedName>
    <alternativeName>
        <fullName evidence="10">Folate-dependent tRNA (uracil-5-)-methyltransferase</fullName>
    </alternativeName>
    <alternativeName>
        <fullName evidence="10">Folate-dependent tRNA(M-5-U54)-methyltransferase</fullName>
    </alternativeName>
</protein>
<proteinExistence type="inferred from homology"/>
<dbReference type="PANTHER" id="PTHR11806">
    <property type="entry name" value="GLUCOSE INHIBITED DIVISION PROTEIN A"/>
    <property type="match status" value="1"/>
</dbReference>
<dbReference type="HAMAP" id="MF_01037">
    <property type="entry name" value="TrmFO"/>
    <property type="match status" value="1"/>
</dbReference>
<keyword evidence="7 10" id="KW-0274">FAD</keyword>
<comment type="catalytic activity">
    <reaction evidence="10">
        <text>uridine(54) in tRNA + (6R)-5,10-methylene-5,6,7,8-tetrahydrofolate + NADH + H(+) = 5-methyluridine(54) in tRNA + (6S)-5,6,7,8-tetrahydrofolate + NAD(+)</text>
        <dbReference type="Rhea" id="RHEA:16873"/>
        <dbReference type="Rhea" id="RHEA-COMP:10167"/>
        <dbReference type="Rhea" id="RHEA-COMP:10193"/>
        <dbReference type="ChEBI" id="CHEBI:15378"/>
        <dbReference type="ChEBI" id="CHEBI:15636"/>
        <dbReference type="ChEBI" id="CHEBI:57453"/>
        <dbReference type="ChEBI" id="CHEBI:57540"/>
        <dbReference type="ChEBI" id="CHEBI:57945"/>
        <dbReference type="ChEBI" id="CHEBI:65315"/>
        <dbReference type="ChEBI" id="CHEBI:74447"/>
        <dbReference type="EC" id="2.1.1.74"/>
    </reaction>
</comment>
<keyword evidence="3 10" id="KW-0489">Methyltransferase</keyword>
<evidence type="ECO:0000256" key="10">
    <source>
        <dbReference type="HAMAP-Rule" id="MF_01037"/>
    </source>
</evidence>
<dbReference type="GO" id="GO:0030488">
    <property type="term" value="P:tRNA methylation"/>
    <property type="evidence" value="ECO:0007669"/>
    <property type="project" value="TreeGrafter"/>
</dbReference>
<keyword evidence="13" id="KW-1185">Reference proteome</keyword>
<dbReference type="InterPro" id="IPR040131">
    <property type="entry name" value="MnmG_N"/>
</dbReference>
<comment type="subcellular location">
    <subcellularLocation>
        <location evidence="10">Cytoplasm</location>
    </subcellularLocation>
</comment>
<dbReference type="RefSeq" id="WP_034942644.1">
    <property type="nucleotide sequence ID" value="NZ_CP024965.1"/>
</dbReference>
<keyword evidence="2 10" id="KW-0963">Cytoplasm</keyword>
<evidence type="ECO:0000256" key="8">
    <source>
        <dbReference type="ARBA" id="ARBA00022857"/>
    </source>
</evidence>
<keyword evidence="6 10" id="KW-0819">tRNA processing</keyword>
<dbReference type="Pfam" id="PF01134">
    <property type="entry name" value="GIDA"/>
    <property type="match status" value="1"/>
</dbReference>
<dbReference type="GO" id="GO:0005829">
    <property type="term" value="C:cytosol"/>
    <property type="evidence" value="ECO:0007669"/>
    <property type="project" value="TreeGrafter"/>
</dbReference>
<evidence type="ECO:0000256" key="1">
    <source>
        <dbReference type="ARBA" id="ARBA00001974"/>
    </source>
</evidence>
<keyword evidence="4 10" id="KW-0285">Flavoprotein</keyword>
<dbReference type="GO" id="GO:0050660">
    <property type="term" value="F:flavin adenine dinucleotide binding"/>
    <property type="evidence" value="ECO:0007669"/>
    <property type="project" value="UniProtKB-UniRule"/>
</dbReference>
<dbReference type="Gene3D" id="3.50.50.60">
    <property type="entry name" value="FAD/NAD(P)-binding domain"/>
    <property type="match status" value="2"/>
</dbReference>
<evidence type="ECO:0000256" key="7">
    <source>
        <dbReference type="ARBA" id="ARBA00022827"/>
    </source>
</evidence>
<keyword evidence="5 10" id="KW-0808">Transferase</keyword>
<dbReference type="InterPro" id="IPR036188">
    <property type="entry name" value="FAD/NAD-bd_sf"/>
</dbReference>
<reference evidence="12 13" key="1">
    <citation type="submission" date="2017-11" db="EMBL/GenBank/DDBJ databases">
        <title>Genome sequence of Entomoplasma somnilux PYAN-1 (ATCC 49194).</title>
        <authorList>
            <person name="Lo W.-S."/>
            <person name="Gasparich G.E."/>
            <person name="Kuo C.-H."/>
        </authorList>
    </citation>
    <scope>NUCLEOTIDE SEQUENCE [LARGE SCALE GENOMIC DNA]</scope>
    <source>
        <strain evidence="12 13">PYAN-1</strain>
    </source>
</reference>
<dbReference type="EC" id="2.1.1.74" evidence="10"/>
<evidence type="ECO:0000256" key="6">
    <source>
        <dbReference type="ARBA" id="ARBA00022694"/>
    </source>
</evidence>
<dbReference type="PANTHER" id="PTHR11806:SF2">
    <property type="entry name" value="METHYLENETETRAHYDROFOLATE--TRNA-(URACIL-5-)-METHYLTRANSFERASE TRMFO"/>
    <property type="match status" value="1"/>
</dbReference>
<comment type="cofactor">
    <cofactor evidence="1 10">
        <name>FAD</name>
        <dbReference type="ChEBI" id="CHEBI:57692"/>
    </cofactor>
</comment>
<dbReference type="SUPFAM" id="SSF51905">
    <property type="entry name" value="FAD/NAD(P)-binding domain"/>
    <property type="match status" value="1"/>
</dbReference>
<evidence type="ECO:0000256" key="5">
    <source>
        <dbReference type="ARBA" id="ARBA00022679"/>
    </source>
</evidence>
<dbReference type="GO" id="GO:0002098">
    <property type="term" value="P:tRNA wobble uridine modification"/>
    <property type="evidence" value="ECO:0007669"/>
    <property type="project" value="TreeGrafter"/>
</dbReference>
<evidence type="ECO:0000256" key="3">
    <source>
        <dbReference type="ARBA" id="ARBA00022603"/>
    </source>
</evidence>
<dbReference type="NCBIfam" id="TIGR00137">
    <property type="entry name" value="gid_trmFO"/>
    <property type="match status" value="1"/>
</dbReference>
<dbReference type="InterPro" id="IPR004417">
    <property type="entry name" value="TrmFO"/>
</dbReference>
<keyword evidence="8 10" id="KW-0521">NADP</keyword>
<comment type="catalytic activity">
    <reaction evidence="10">
        <text>uridine(54) in tRNA + (6R)-5,10-methylene-5,6,7,8-tetrahydrofolate + NADPH + H(+) = 5-methyluridine(54) in tRNA + (6S)-5,6,7,8-tetrahydrofolate + NADP(+)</text>
        <dbReference type="Rhea" id="RHEA:62372"/>
        <dbReference type="Rhea" id="RHEA-COMP:10167"/>
        <dbReference type="Rhea" id="RHEA-COMP:10193"/>
        <dbReference type="ChEBI" id="CHEBI:15378"/>
        <dbReference type="ChEBI" id="CHEBI:15636"/>
        <dbReference type="ChEBI" id="CHEBI:57453"/>
        <dbReference type="ChEBI" id="CHEBI:57783"/>
        <dbReference type="ChEBI" id="CHEBI:58349"/>
        <dbReference type="ChEBI" id="CHEBI:65315"/>
        <dbReference type="ChEBI" id="CHEBI:74447"/>
        <dbReference type="EC" id="2.1.1.74"/>
    </reaction>
</comment>
<evidence type="ECO:0000313" key="13">
    <source>
        <dbReference type="Proteomes" id="UP000232230"/>
    </source>
</evidence>